<organism evidence="9 10">
    <name type="scientific">Saccharothrix tamanrassetensis</name>
    <dbReference type="NCBI Taxonomy" id="1051531"/>
    <lineage>
        <taxon>Bacteria</taxon>
        <taxon>Bacillati</taxon>
        <taxon>Actinomycetota</taxon>
        <taxon>Actinomycetes</taxon>
        <taxon>Pseudonocardiales</taxon>
        <taxon>Pseudonocardiaceae</taxon>
        <taxon>Saccharothrix</taxon>
    </lineage>
</organism>
<dbReference type="InterPro" id="IPR023213">
    <property type="entry name" value="CAT-like_dom_sf"/>
</dbReference>
<dbReference type="Pfam" id="PF00550">
    <property type="entry name" value="PP-binding"/>
    <property type="match status" value="3"/>
</dbReference>
<dbReference type="FunFam" id="3.40.50.12780:FF:000012">
    <property type="entry name" value="Non-ribosomal peptide synthetase"/>
    <property type="match status" value="3"/>
</dbReference>
<dbReference type="SUPFAM" id="SSF47336">
    <property type="entry name" value="ACP-like"/>
    <property type="match status" value="3"/>
</dbReference>
<dbReference type="InterPro" id="IPR020806">
    <property type="entry name" value="PKS_PP-bd"/>
</dbReference>
<evidence type="ECO:0000313" key="9">
    <source>
        <dbReference type="EMBL" id="MBB5959617.1"/>
    </source>
</evidence>
<dbReference type="InterPro" id="IPR009081">
    <property type="entry name" value="PP-bd_ACP"/>
</dbReference>
<dbReference type="CDD" id="cd19540">
    <property type="entry name" value="LCL_NRPS-like"/>
    <property type="match status" value="1"/>
</dbReference>
<dbReference type="Pfam" id="PF00501">
    <property type="entry name" value="AMP-binding"/>
    <property type="match status" value="3"/>
</dbReference>
<dbReference type="SMART" id="SM00823">
    <property type="entry name" value="PKS_PP"/>
    <property type="match status" value="3"/>
</dbReference>
<dbReference type="SUPFAM" id="SSF52777">
    <property type="entry name" value="CoA-dependent acyltransferases"/>
    <property type="match status" value="10"/>
</dbReference>
<keyword evidence="10" id="KW-1185">Reference proteome</keyword>
<evidence type="ECO:0000256" key="3">
    <source>
        <dbReference type="ARBA" id="ARBA00022450"/>
    </source>
</evidence>
<keyword evidence="5" id="KW-0677">Repeat</keyword>
<feature type="compositionally biased region" description="Basic and acidic residues" evidence="7">
    <location>
        <begin position="1984"/>
        <end position="1993"/>
    </location>
</feature>
<name>A0A841CUB3_9PSEU</name>
<dbReference type="CDD" id="cd05930">
    <property type="entry name" value="A_NRPS"/>
    <property type="match status" value="2"/>
</dbReference>
<dbReference type="SUPFAM" id="SSF56801">
    <property type="entry name" value="Acetyl-CoA synthetase-like"/>
    <property type="match status" value="3"/>
</dbReference>
<dbReference type="Proteomes" id="UP000547510">
    <property type="component" value="Unassembled WGS sequence"/>
</dbReference>
<dbReference type="InterPro" id="IPR036736">
    <property type="entry name" value="ACP-like_sf"/>
</dbReference>
<dbReference type="Gene3D" id="3.30.559.30">
    <property type="entry name" value="Nonribosomal peptide synthetase, condensation domain"/>
    <property type="match status" value="6"/>
</dbReference>
<feature type="domain" description="Carrier" evidence="8">
    <location>
        <begin position="1684"/>
        <end position="1758"/>
    </location>
</feature>
<dbReference type="InterPro" id="IPR010071">
    <property type="entry name" value="AA_adenyl_dom"/>
</dbReference>
<evidence type="ECO:0000313" key="10">
    <source>
        <dbReference type="Proteomes" id="UP000547510"/>
    </source>
</evidence>
<dbReference type="NCBIfam" id="TIGR01733">
    <property type="entry name" value="AA-adenyl-dom"/>
    <property type="match status" value="3"/>
</dbReference>
<dbReference type="InterPro" id="IPR000873">
    <property type="entry name" value="AMP-dep_synth/lig_dom"/>
</dbReference>
<feature type="region of interest" description="Disordered" evidence="7">
    <location>
        <begin position="1976"/>
        <end position="2014"/>
    </location>
</feature>
<dbReference type="GO" id="GO:0005737">
    <property type="term" value="C:cytoplasm"/>
    <property type="evidence" value="ECO:0007669"/>
    <property type="project" value="TreeGrafter"/>
</dbReference>
<dbReference type="GO" id="GO:0031177">
    <property type="term" value="F:phosphopantetheine binding"/>
    <property type="evidence" value="ECO:0007669"/>
    <property type="project" value="InterPro"/>
</dbReference>
<dbReference type="GO" id="GO:0017000">
    <property type="term" value="P:antibiotic biosynthetic process"/>
    <property type="evidence" value="ECO:0007669"/>
    <property type="project" value="UniProtKB-KW"/>
</dbReference>
<dbReference type="GO" id="GO:0072330">
    <property type="term" value="P:monocarboxylic acid biosynthetic process"/>
    <property type="evidence" value="ECO:0007669"/>
    <property type="project" value="UniProtKB-ARBA"/>
</dbReference>
<dbReference type="FunFam" id="2.30.38.10:FF:000001">
    <property type="entry name" value="Non-ribosomal peptide synthetase PvdI"/>
    <property type="match status" value="3"/>
</dbReference>
<reference evidence="9 10" key="1">
    <citation type="submission" date="2020-08" db="EMBL/GenBank/DDBJ databases">
        <title>Genomic Encyclopedia of Type Strains, Phase III (KMG-III): the genomes of soil and plant-associated and newly described type strains.</title>
        <authorList>
            <person name="Whitman W."/>
        </authorList>
    </citation>
    <scope>NUCLEOTIDE SEQUENCE [LARGE SCALE GENOMIC DNA]</scope>
    <source>
        <strain evidence="9 10">CECT 8640</strain>
    </source>
</reference>
<feature type="domain" description="Carrier" evidence="8">
    <location>
        <begin position="3248"/>
        <end position="3322"/>
    </location>
</feature>
<dbReference type="InterPro" id="IPR020845">
    <property type="entry name" value="AMP-binding_CS"/>
</dbReference>
<keyword evidence="6" id="KW-0045">Antibiotic biosynthesis</keyword>
<dbReference type="InterPro" id="IPR001242">
    <property type="entry name" value="Condensation_dom"/>
</dbReference>
<comment type="caution">
    <text evidence="9">The sequence shown here is derived from an EMBL/GenBank/DDBJ whole genome shotgun (WGS) entry which is preliminary data.</text>
</comment>
<feature type="compositionally biased region" description="Polar residues" evidence="7">
    <location>
        <begin position="4282"/>
        <end position="4292"/>
    </location>
</feature>
<dbReference type="FunFam" id="3.30.559.10:FF:000012">
    <property type="entry name" value="Non-ribosomal peptide synthetase"/>
    <property type="match status" value="1"/>
</dbReference>
<dbReference type="CDD" id="cd17651">
    <property type="entry name" value="A_NRPS_VisG_like"/>
    <property type="match status" value="1"/>
</dbReference>
<keyword evidence="4" id="KW-0597">Phosphoprotein</keyword>
<dbReference type="FunFam" id="1.10.1200.10:FF:000005">
    <property type="entry name" value="Nonribosomal peptide synthetase 1"/>
    <property type="match status" value="1"/>
</dbReference>
<proteinExistence type="inferred from homology"/>
<evidence type="ECO:0000256" key="6">
    <source>
        <dbReference type="ARBA" id="ARBA00023194"/>
    </source>
</evidence>
<dbReference type="InterPro" id="IPR006162">
    <property type="entry name" value="Ppantetheine_attach_site"/>
</dbReference>
<evidence type="ECO:0000256" key="5">
    <source>
        <dbReference type="ARBA" id="ARBA00022737"/>
    </source>
</evidence>
<accession>A0A841CUB3</accession>
<dbReference type="Gene3D" id="3.30.300.30">
    <property type="match status" value="3"/>
</dbReference>
<dbReference type="Gene3D" id="3.40.50.980">
    <property type="match status" value="6"/>
</dbReference>
<dbReference type="PROSITE" id="PS00455">
    <property type="entry name" value="AMP_BINDING"/>
    <property type="match status" value="3"/>
</dbReference>
<feature type="region of interest" description="Disordered" evidence="7">
    <location>
        <begin position="1664"/>
        <end position="1687"/>
    </location>
</feature>
<comment type="cofactor">
    <cofactor evidence="1">
        <name>pantetheine 4'-phosphate</name>
        <dbReference type="ChEBI" id="CHEBI:47942"/>
    </cofactor>
</comment>
<dbReference type="GO" id="GO:0044550">
    <property type="term" value="P:secondary metabolite biosynthetic process"/>
    <property type="evidence" value="ECO:0007669"/>
    <property type="project" value="UniProtKB-ARBA"/>
</dbReference>
<dbReference type="Pfam" id="PF00668">
    <property type="entry name" value="Condensation"/>
    <property type="match status" value="5"/>
</dbReference>
<feature type="region of interest" description="Disordered" evidence="7">
    <location>
        <begin position="4259"/>
        <end position="4292"/>
    </location>
</feature>
<evidence type="ECO:0000256" key="4">
    <source>
        <dbReference type="ARBA" id="ARBA00022553"/>
    </source>
</evidence>
<dbReference type="NCBIfam" id="TIGR01720">
    <property type="entry name" value="NRPS-para261"/>
    <property type="match status" value="2"/>
</dbReference>
<dbReference type="Gene3D" id="1.10.1200.10">
    <property type="entry name" value="ACP-like"/>
    <property type="match status" value="3"/>
</dbReference>
<gene>
    <name evidence="9" type="ORF">FHS29_006238</name>
</gene>
<dbReference type="PANTHER" id="PTHR45527">
    <property type="entry name" value="NONRIBOSOMAL PEPTIDE SYNTHETASE"/>
    <property type="match status" value="1"/>
</dbReference>
<dbReference type="GO" id="GO:0008610">
    <property type="term" value="P:lipid biosynthetic process"/>
    <property type="evidence" value="ECO:0007669"/>
    <property type="project" value="UniProtKB-ARBA"/>
</dbReference>
<dbReference type="GO" id="GO:0003824">
    <property type="term" value="F:catalytic activity"/>
    <property type="evidence" value="ECO:0007669"/>
    <property type="project" value="InterPro"/>
</dbReference>
<feature type="region of interest" description="Disordered" evidence="7">
    <location>
        <begin position="3228"/>
        <end position="3252"/>
    </location>
</feature>
<dbReference type="Gene3D" id="2.30.38.10">
    <property type="entry name" value="Luciferase, Domain 3"/>
    <property type="match status" value="3"/>
</dbReference>
<dbReference type="NCBIfam" id="NF003417">
    <property type="entry name" value="PRK04813.1"/>
    <property type="match status" value="3"/>
</dbReference>
<evidence type="ECO:0000256" key="1">
    <source>
        <dbReference type="ARBA" id="ARBA00001957"/>
    </source>
</evidence>
<feature type="compositionally biased region" description="Basic and acidic residues" evidence="7">
    <location>
        <begin position="2000"/>
        <end position="2010"/>
    </location>
</feature>
<protein>
    <submittedName>
        <fullName evidence="9">Amino acid adenylation domain-containing protein/non-ribosomal peptide synthase protein (TIGR01720 family)</fullName>
    </submittedName>
</protein>
<dbReference type="Gene3D" id="3.30.559.10">
    <property type="entry name" value="Chloramphenicol acetyltransferase-like domain"/>
    <property type="match status" value="5"/>
</dbReference>
<dbReference type="FunFam" id="1.10.1200.10:FF:000016">
    <property type="entry name" value="Non-ribosomal peptide synthase"/>
    <property type="match status" value="1"/>
</dbReference>
<keyword evidence="3" id="KW-0596">Phosphopantetheine</keyword>
<dbReference type="PANTHER" id="PTHR45527:SF1">
    <property type="entry name" value="FATTY ACID SYNTHASE"/>
    <property type="match status" value="1"/>
</dbReference>
<evidence type="ECO:0000256" key="2">
    <source>
        <dbReference type="ARBA" id="ARBA00006432"/>
    </source>
</evidence>
<dbReference type="InterPro" id="IPR045851">
    <property type="entry name" value="AMP-bd_C_sf"/>
</dbReference>
<sequence>MSFDYDLRFAGYRSAIHNISPGSINDLTISVWGRRDGSGLRIGLHAQPEACSADDLATHQQRLVHLLGTIAVDDPDRSISRIDLLTTQERRQLLIEHNDTAYPFPPTSLPGLVEAQVRATPDAVAVVFEDTSWTYRQLNSRANRLAHALIARGVGPEQIVALALPRSPELIIALLAVLKTGAAYLPLDPDYPPARINLMLDDAQPALLLADTQTLACVADNTATPRFLIDDSDTLAMLDEHPDADPVDSDRTTPLTPQHPVYVIYTSGSTGAPKAVVMPAGGLVNLLLSLQRSSASGPGSRVAQFAAISFDVSAQEILSTLAFGKTLVVPTNEVRRDARLLVDWLDRHQVEELLAPNLVVEALAQAAIEDGRDLARLRVIAQSGAALTAGRQVRDFYRRQPHRRLQNQYGPTETHTITAYTLPADVAGWPLHPPIGRLFSNTRAYVLDSELCAVPVGVPGELYIAGVQLARGYLGRAGLTAQRFVADPFGVAGERMYRTGDVVRWRGDGALEFVGRADDQVKIRGYRIEPGEIAAVLATHPEVTQAAVIAREDRPGDKRLVAYAVVANEDLQPDSLREFLRQRLPEHMMPAVVLVDSLPLTPNRKLDRRALPALDYSAARSGRAPRSPQEQLLAELFAEVLGLPRVGVDGDLFELGGHSLVATRLIARIRATFGVELELRALFETSTPAGLTGRLDDAGPARLALTRYQRPDVVPLSFAQRRLWFLHQLEGPSATYHVPWTLRLSGEVDRPALHAALGDVMARHESLRTVFPQVEGTPCQLVLDARAARPSLRETETTEAALPERLATAVRRGFDLATEPPLRAELFTLAPDEHVLLVVLHHIASDGWSMDPLSRDLAAAYTARRQGQEPEWAPLPVQYADYTLWQHQLLGDQSDPDSMVATQLAYWTQALAGLPEQLHLPTDRPRPAVASHRGGQVPVRLDARLHEELTGLARRNGASVFMVLQAGLAALLSRLGAGEDIPLGSPIAGRTDQASDELVGFFVNTLVLRTDTSGNPTFTQLLARVRTTALSAYSNQDVPFEYLVETLNPARSLARHPLFQVMLTMQNAPEVGVDLPGLRLTPEQIDTEVAMFDLHFALSERHNTHGAPQGIEGVVEYATDLFDPTTVETITTRWVRLLHAVAADPNRPIGRIDILAPTERHHLLHTGTDTADPAPATTLPELFQTQAAATPHAIAVICGDTTLTYAQLNTRANQLAHALLGRGVGPEQIIALALPRSVDMVVAILAVLKAGAAYLPLDPDYPPAHLAFMFTDAHPALVLTHIRTAARIPQDITTPQWVIDHPDTTEMLGEYPDTDPTDTDRTTSLLPQHPAYVIYTSGSTGTPKGVVVAHQNIVNLVIWAVSDMGSERLARVLASTSLNFDVSVFEIFGPLTCGGSIEVVRNLLSLLERPRKRWSGSLVSAVPSALTQVLAHGGVEIEADVVVLAGESLTAQGARDIQVAIPGCQVANLYGPTEATVYATAWYSEGAIRTAPPIGRPVFNTRLYVLDGHLQLVPPGVVGELYIAGAQLARGYLGRAGLTAQRFVADPFGVAGERMYRTGDVVRWRGDGALEFVGRADDQVKIRGYRIEPGEIAAVLATHPGVTQAAVIAREDRPGDKRLVAYAVVANEDLQPDSLREFLRQRLPEHMVPAAVVILEALPVTPNGKTDRKALPAPEYGSSGADRTPQTPRERLLTELFAEVLGAAAVGVDDDFFTVGGDSILSIRLVARARAAGVVFTVREVFEHRTVAALAQIADDLTEVVIEEPGTGTGTVTPTPIMHWLGEHGHQFDRFHQSMLLVVSPDLRVEHLQTAVSAVLDHHDGLRSRLTHRAGDPGGGWTWEITPPGTVTTTQTVRRVDATGLDPEPLRAVIARESAAAAARLEPETGMLIQLVWFDAGPDRTGRLLVMVHHLVIDGVSWRILVPDLESAWQAATTGHRPQLDPVGTSLRRWSQHLQAQAHNPTRTAELQLWTQILKGPDPQQHGQRPEPTDRATPEGQPEPADRTAPEGHLRTTLPPEVTAPLLSSVPAAFHGGINDILLTALALAHGHHTGSDCSAVLVDVEGHGREEGIAEGVDLSRTLGWFTSLYPVRLDPGTLSWDEVRAAGPGLGQAVKRIKEQLRALPDHGIGYGLLRYLNPHTAPVLATLPNPRICFNYLGRFPTLATTETGTTEIGDAGWVAAPEADILDGDTDPGMAPTHEVEINAVVRHHPDGPRLDVEWSWAPGNWSRTDVERLAEHWSQALHALVTHTTQPDAGGHTPSDFPLLTLTQHQVEHLEAINPTGLTDVLPLSPMQEGLLFHTLYDPHGPDVYMVRTVYDLHGPLDTARLRTAVAGLLERHPNLRAGFYRLDSGEAVQLIPRHVTLPWEQSDLRGLDAAEAEARVAWMTANDRARRFDLSCPPLLRFTLLHLGPEHHRLIMTNHHILLDGWSTPVLIRELFTLYARQGDTSVLSRVTPYRDYLAWLSRQDRSAAAAAWRHALSGLTGPTRLAPVDPHRVPVVPQWITLTVPAELTSALHDQARRHGLTLNTIMQAAWAVLLGQLSGSRDVVFGAVVSGRPPHLAGVETMIGLFTNMVPVRVQLDPAETLIDMLTRLQHEQSRLTAHQHLSLTQIHHQAGFGELFDTAMSFENYPLTHDTLPSPHTGLRITSLDDHDATHYPLSLVACPGSGNLQLRLDYRPDLFQRAGIENLAARLIRFLETVTGNSNQPLGTVQLLAPTERHQVLVEWNDTAHPMPSVALPELFEHQVTRIPHNTALVFQDTALSYTELNTKANRLAHLLIECGIGPEQFVALALARSVDMVVAILAVLKAGAAYLPLDPDYPHQRITFVLADTVPALLITTTTTGLPDTPGLPRLVLDDPDTLMALDEHTGTDPTDADRTTPLLAAHPAYLIYTSGSTGRPKGVVIPHQAVVNRMLWMQEAVPLHERDTVLHRTSFTFDASVWELFAPLIAGARVLLASHEDQRDVSTLARLVARNNVTVMEVAPFLLAPLLQQPAVEDWHALRRLYVAGEAFAGHLLMECRNRLGSTAIYNLYGPTETCVDATLHACRDSDATTAIPIGRPVFNTRLYVLDGNLQLVPPGVVGELYIAGAQLARGYLGRAGLTAQRFVADPFGVAGERMYRTGDVVRWRDDGALEFIGRADDQVKIRGYRIEPGEIAAVLATHPEVTQAAVIAREDRPGDTRLVAYAVVANKDLQPNSLRDFLRQRLPEHMVPAAVVLMEALPVTPNGKTDRKALPAPEYGSSGAGRTPRTPRERLLTELFAEVLGAAAVGVDDDFFTVGGDSILSIGLVARARAAGMVFTVREVFEHRTVAALAQIAGDLAGVAAEEPGTGVGVVAPTPIMCWLGEHGDQFDRFHQSMLLVVPPDLGVEHLQAAVSAVLDHHDGLRSRLAYRAGDPGGGWTWEITPPGTVTAAGMVHRVDVTGLDPERLRVVIARESAAAAARLEPRTGVLVQLVWFDAGPDRTGRLLVMVHHLVIDGVSWRILVPDLESAWQAATTGHRPQLEPVGTSLRRWSQHLQAQAHDPTRTAELQLWTQMLKGLDPRRPGQFVDQTAPEEHLRTTLPPEVTAPLLSSVPAAFHGGVNDILLTALALALVHGHHTGPGSSAVLVEVEGHGREEGIAKGVDLSRTLGWFTSLYPVRLDPGTLSWDEIRAGGPGLGQAVKRVKEQLRALPDHGIGYGLLRYLNPHTGPVLATLPSPQVRFNYLGRFPTLATTGAGTTETSDAGWVAAPEADVLDGDTDPGIALTHGVEINAVVRDYPDGPRLDVEWSWIPGNWSRSAVERLAEYWSEALHALVTHTTQPDAGGHTPSDFPLLKLTQHQVEHLEAISPSGVTDVLPLSPMQEDLLAYELYEEPVPDAYMTQLVVELRGALDIGALRAAAQTLLRRHPNLRAGFWYDGLDEPVQFVPGDVRLPWSERNLRSMPRHEHASEVTRLLAADRARRFALTEAPLMRFTVLRLGPQLHQLVWTAHHILVDGWSVPVLLDELISLYRLPDESRLTSPTPYRQYLTWLRAQDRAQAERVWRDMLAGLEHPTLVTLPEPTRRPEPPQHVAVELSEKVTLDLQQRARQHGLTMNTMVQGAWALVLGQLTNRDDVVFGTTLSGRAPEIAGVATMVGFLMNTLPVRVRWDPAENLAQMLARVQDFQAMMTQHQNVRLVDLHRLTGMGELFDTVTVFANYPNSPQTAANGLRATVTEDHDAWHYPLRLIAVPGPKLALELWYRPDRLGHDPARQITRRVAQLVETMAADLALPIGEINGRLFEEPPPTKTQGLDSTTRRGKSTMTNSCEDPE</sequence>
<evidence type="ECO:0000256" key="7">
    <source>
        <dbReference type="SAM" id="MobiDB-lite"/>
    </source>
</evidence>
<dbReference type="FunFam" id="3.40.50.980:FF:000001">
    <property type="entry name" value="Non-ribosomal peptide synthetase"/>
    <property type="match status" value="3"/>
</dbReference>
<dbReference type="Pfam" id="PF13193">
    <property type="entry name" value="AMP-binding_C"/>
    <property type="match status" value="3"/>
</dbReference>
<dbReference type="CDD" id="cd19543">
    <property type="entry name" value="DCL_NRPS"/>
    <property type="match status" value="2"/>
</dbReference>
<dbReference type="InterPro" id="IPR025110">
    <property type="entry name" value="AMP-bd_C"/>
</dbReference>
<dbReference type="GO" id="GO:0043041">
    <property type="term" value="P:amino acid activation for nonribosomal peptide biosynthetic process"/>
    <property type="evidence" value="ECO:0007669"/>
    <property type="project" value="TreeGrafter"/>
</dbReference>
<comment type="similarity">
    <text evidence="2">Belongs to the ATP-dependent AMP-binding enzyme family.</text>
</comment>
<evidence type="ECO:0000259" key="8">
    <source>
        <dbReference type="PROSITE" id="PS50075"/>
    </source>
</evidence>
<dbReference type="EMBL" id="JACHJN010000012">
    <property type="protein sequence ID" value="MBB5959617.1"/>
    <property type="molecule type" value="Genomic_DNA"/>
</dbReference>
<dbReference type="PROSITE" id="PS00012">
    <property type="entry name" value="PHOSPHOPANTETHEINE"/>
    <property type="match status" value="3"/>
</dbReference>
<dbReference type="InterPro" id="IPR010060">
    <property type="entry name" value="NRPS_synth"/>
</dbReference>
<dbReference type="FunFam" id="3.30.300.30:FF:000010">
    <property type="entry name" value="Enterobactin synthetase component F"/>
    <property type="match status" value="3"/>
</dbReference>
<feature type="domain" description="Carrier" evidence="8">
    <location>
        <begin position="624"/>
        <end position="699"/>
    </location>
</feature>
<dbReference type="PROSITE" id="PS50075">
    <property type="entry name" value="CARRIER"/>
    <property type="match status" value="3"/>
</dbReference>